<dbReference type="AlphaFoldDB" id="T0F9F4"/>
<sequence>MANQFRALAYCKNLFDSEKGFLLAEKSPSIDYVALPRHF</sequence>
<reference evidence="1" key="1">
    <citation type="submission" date="2013-05" db="EMBL/GenBank/DDBJ databases">
        <authorList>
            <person name="Harkins D.M."/>
            <person name="Durkin A.S."/>
            <person name="Brinkac L.M."/>
            <person name="Haft D.H."/>
            <person name="Selengut J.D."/>
            <person name="Sanka R."/>
            <person name="DePew J."/>
            <person name="Purushe J."/>
            <person name="Hartskeerl R.A."/>
            <person name="Ahmed A."/>
            <person name="van der Linden H."/>
            <person name="Goris M.G.A."/>
            <person name="Vinetz J.M."/>
            <person name="Sutton G.G."/>
            <person name="Nierman W.C."/>
            <person name="Fouts D.E."/>
        </authorList>
    </citation>
    <scope>NUCLEOTIDE SEQUENCE [LARGE SCALE GENOMIC DNA]</scope>
    <source>
        <strain evidence="1">5399</strain>
    </source>
</reference>
<dbReference type="STRING" id="1049789.LEP1GSC050_2509"/>
<proteinExistence type="predicted"/>
<accession>T0F9F4</accession>
<evidence type="ECO:0000313" key="2">
    <source>
        <dbReference type="Proteomes" id="UP000015454"/>
    </source>
</evidence>
<keyword evidence="2" id="KW-1185">Reference proteome</keyword>
<dbReference type="Proteomes" id="UP000015454">
    <property type="component" value="Unassembled WGS sequence"/>
</dbReference>
<comment type="caution">
    <text evidence="1">The sequence shown here is derived from an EMBL/GenBank/DDBJ whole genome shotgun (WGS) entry which is preliminary data.</text>
</comment>
<name>T0F9F4_9LEPT</name>
<organism evidence="1 2">
    <name type="scientific">Leptospira broomii serovar Hurstbridge str. 5399</name>
    <dbReference type="NCBI Taxonomy" id="1049789"/>
    <lineage>
        <taxon>Bacteria</taxon>
        <taxon>Pseudomonadati</taxon>
        <taxon>Spirochaetota</taxon>
        <taxon>Spirochaetia</taxon>
        <taxon>Leptospirales</taxon>
        <taxon>Leptospiraceae</taxon>
        <taxon>Leptospira</taxon>
    </lineage>
</organism>
<gene>
    <name evidence="1" type="ORF">LEP1GSC050_2509</name>
</gene>
<dbReference type="EMBL" id="AHMO02000008">
    <property type="protein sequence ID" value="EQA44147.1"/>
    <property type="molecule type" value="Genomic_DNA"/>
</dbReference>
<evidence type="ECO:0000313" key="1">
    <source>
        <dbReference type="EMBL" id="EQA44147.1"/>
    </source>
</evidence>
<protein>
    <submittedName>
        <fullName evidence="1">Uncharacterized protein</fullName>
    </submittedName>
</protein>